<dbReference type="Pfam" id="PF05938">
    <property type="entry name" value="Self-incomp_S1"/>
    <property type="match status" value="1"/>
</dbReference>
<dbReference type="eggNOG" id="ENOG502S7CQ">
    <property type="taxonomic scope" value="Eukaryota"/>
</dbReference>
<name>A0A1U7WE17_NICSY</name>
<dbReference type="GO" id="GO:0005576">
    <property type="term" value="C:extracellular region"/>
    <property type="evidence" value="ECO:0007669"/>
    <property type="project" value="UniProtKB-SubCell"/>
</dbReference>
<dbReference type="InterPro" id="IPR010264">
    <property type="entry name" value="Self-incomp_S1"/>
</dbReference>
<evidence type="ECO:0000256" key="3">
    <source>
        <dbReference type="ARBA" id="ARBA00022471"/>
    </source>
</evidence>
<evidence type="ECO:0000256" key="1">
    <source>
        <dbReference type="ARBA" id="ARBA00004613"/>
    </source>
</evidence>
<dbReference type="AlphaFoldDB" id="A0A1U7WE17"/>
<evidence type="ECO:0000256" key="5">
    <source>
        <dbReference type="ARBA" id="ARBA00022729"/>
    </source>
</evidence>
<evidence type="ECO:0000313" key="7">
    <source>
        <dbReference type="Proteomes" id="UP000189701"/>
    </source>
</evidence>
<dbReference type="PANTHER" id="PTHR31232">
    <property type="match status" value="1"/>
</dbReference>
<protein>
    <recommendedName>
        <fullName evidence="6">S-protein homolog</fullName>
    </recommendedName>
</protein>
<accession>A0A1U7WE17</accession>
<reference evidence="7" key="1">
    <citation type="journal article" date="2013" name="Genome Biol.">
        <title>Reference genomes and transcriptomes of Nicotiana sylvestris and Nicotiana tomentosiformis.</title>
        <authorList>
            <person name="Sierro N."/>
            <person name="Battey J.N."/>
            <person name="Ouadi S."/>
            <person name="Bovet L."/>
            <person name="Goepfert S."/>
            <person name="Bakaher N."/>
            <person name="Peitsch M.C."/>
            <person name="Ivanov N.V."/>
        </authorList>
    </citation>
    <scope>NUCLEOTIDE SEQUENCE [LARGE SCALE GENOMIC DNA]</scope>
</reference>
<keyword evidence="7" id="KW-1185">Reference proteome</keyword>
<keyword evidence="5 6" id="KW-0732">Signal</keyword>
<keyword evidence="3 6" id="KW-0713">Self-incompatibility</keyword>
<gene>
    <name evidence="8" type="primary">LOC104225405</name>
</gene>
<organism evidence="7 8">
    <name type="scientific">Nicotiana sylvestris</name>
    <name type="common">Wood tobacco</name>
    <name type="synonym">South American tobacco</name>
    <dbReference type="NCBI Taxonomy" id="4096"/>
    <lineage>
        <taxon>Eukaryota</taxon>
        <taxon>Viridiplantae</taxon>
        <taxon>Streptophyta</taxon>
        <taxon>Embryophyta</taxon>
        <taxon>Tracheophyta</taxon>
        <taxon>Spermatophyta</taxon>
        <taxon>Magnoliopsida</taxon>
        <taxon>eudicotyledons</taxon>
        <taxon>Gunneridae</taxon>
        <taxon>Pentapetalae</taxon>
        <taxon>asterids</taxon>
        <taxon>lamiids</taxon>
        <taxon>Solanales</taxon>
        <taxon>Solanaceae</taxon>
        <taxon>Nicotianoideae</taxon>
        <taxon>Nicotianeae</taxon>
        <taxon>Nicotiana</taxon>
    </lineage>
</organism>
<dbReference type="RefSeq" id="XP_009775486.1">
    <property type="nucleotide sequence ID" value="XM_009777184.1"/>
</dbReference>
<dbReference type="GO" id="GO:0060320">
    <property type="term" value="P:rejection of self pollen"/>
    <property type="evidence" value="ECO:0007669"/>
    <property type="project" value="UniProtKB-KW"/>
</dbReference>
<evidence type="ECO:0000313" key="8">
    <source>
        <dbReference type="RefSeq" id="XP_009775486.1"/>
    </source>
</evidence>
<evidence type="ECO:0000256" key="2">
    <source>
        <dbReference type="ARBA" id="ARBA00005581"/>
    </source>
</evidence>
<comment type="subcellular location">
    <subcellularLocation>
        <location evidence="1 6">Secreted</location>
    </subcellularLocation>
</comment>
<feature type="chain" id="PRO_5025093310" description="S-protein homolog" evidence="6">
    <location>
        <begin position="24"/>
        <end position="145"/>
    </location>
</feature>
<proteinExistence type="inferred from homology"/>
<feature type="signal peptide" evidence="6">
    <location>
        <begin position="1"/>
        <end position="23"/>
    </location>
</feature>
<dbReference type="Proteomes" id="UP000189701">
    <property type="component" value="Unplaced"/>
</dbReference>
<reference evidence="8" key="2">
    <citation type="submission" date="2025-08" db="UniProtKB">
        <authorList>
            <consortium name="RefSeq"/>
        </authorList>
    </citation>
    <scope>IDENTIFICATION</scope>
    <source>
        <tissue evidence="8">Leaf</tissue>
    </source>
</reference>
<comment type="similarity">
    <text evidence="2 6">Belongs to the plant self-incompatibility (S1) protein family.</text>
</comment>
<keyword evidence="4 6" id="KW-0964">Secreted</keyword>
<dbReference type="PANTHER" id="PTHR31232:SF172">
    <property type="entry name" value="S-PROTEIN HOMOLOG"/>
    <property type="match status" value="1"/>
</dbReference>
<sequence>MFSQKFTNTIFILFLLSFHLIEAQQYLVSITNNIQNSSVPLRIHCQSKNDDLGYHNLTYNQTFDFQFDEDFWGTTLFFCHFWWTPKENIFDVFNNWWRCIKHGPKHTFTCNWVVNSDGFYLNGAKIHDWSPPSQSSGALQKTGAH</sequence>
<evidence type="ECO:0000256" key="6">
    <source>
        <dbReference type="RuleBase" id="RU367044"/>
    </source>
</evidence>
<evidence type="ECO:0000256" key="4">
    <source>
        <dbReference type="ARBA" id="ARBA00022525"/>
    </source>
</evidence>